<accession>A0A2U9IC61</accession>
<protein>
    <recommendedName>
        <fullName evidence="3">AAA domain-containing protein</fullName>
    </recommendedName>
</protein>
<keyword evidence="1" id="KW-0547">Nucleotide-binding</keyword>
<proteinExistence type="predicted"/>
<dbReference type="GO" id="GO:0051782">
    <property type="term" value="P:negative regulation of cell division"/>
    <property type="evidence" value="ECO:0007669"/>
    <property type="project" value="TreeGrafter"/>
</dbReference>
<evidence type="ECO:0000259" key="3">
    <source>
        <dbReference type="Pfam" id="PF13614"/>
    </source>
</evidence>
<dbReference type="EMBL" id="CP029289">
    <property type="protein sequence ID" value="AWR93606.1"/>
    <property type="molecule type" value="Genomic_DNA"/>
</dbReference>
<sequence length="262" mass="29978">MRITVYGVKGGIGKSTICLTLGKTLARKGKKVLIIDRDPLGWSSNVIGIKDKGLINSIIDNISANFFKSVKIENGYLDVIKFYGDPSRVFNDSYILTRNREAKKKFEEIYSNILHTNKYDFYIVDNFAMVNYNNDIVFHEREVFYRILPNIESYRIYVSDHSATTLKNTENYIEKIEKSTNIGKPLGLTVNMVPPYPKDLEDIRIEVEKILQRKKLGIGIIIPFIEKLFGFSGTLNELDIPNQIDKLSDNIIKGFLTGYTIT</sequence>
<name>A0A2U9IC61_9CREN</name>
<keyword evidence="2" id="KW-0067">ATP-binding</keyword>
<dbReference type="KEGG" id="abri:DFR85_02260"/>
<dbReference type="Pfam" id="PF13614">
    <property type="entry name" value="AAA_31"/>
    <property type="match status" value="1"/>
</dbReference>
<dbReference type="PANTHER" id="PTHR43384">
    <property type="entry name" value="SEPTUM SITE-DETERMINING PROTEIN MIND HOMOLOG, CHLOROPLASTIC-RELATED"/>
    <property type="match status" value="1"/>
</dbReference>
<reference evidence="4 5" key="1">
    <citation type="submission" date="2018-05" db="EMBL/GenBank/DDBJ databases">
        <title>Complete Genome Sequences of Extremely Thermoacidophilic, Metal-Mobilizing Type-Strain Members of the Archaeal Family Sulfolobaceae: Acidianus brierleyi DSM-1651T, Acidianus sulfidivorans DSM-18786T, Metallosphaera hakonensis DSM-7519T, and Metallosphaera prunae DSM-10039T.</title>
        <authorList>
            <person name="Counts J.A."/>
            <person name="Kelly R.M."/>
        </authorList>
    </citation>
    <scope>NUCLEOTIDE SEQUENCE [LARGE SCALE GENOMIC DNA]</scope>
    <source>
        <strain evidence="4 5">DSM 1651</strain>
    </source>
</reference>
<dbReference type="PANTHER" id="PTHR43384:SF6">
    <property type="entry name" value="SEPTUM SITE-DETERMINING PROTEIN MIND HOMOLOG, CHLOROPLASTIC"/>
    <property type="match status" value="1"/>
</dbReference>
<evidence type="ECO:0000256" key="1">
    <source>
        <dbReference type="ARBA" id="ARBA00022741"/>
    </source>
</evidence>
<dbReference type="GO" id="GO:0005524">
    <property type="term" value="F:ATP binding"/>
    <property type="evidence" value="ECO:0007669"/>
    <property type="project" value="UniProtKB-KW"/>
</dbReference>
<evidence type="ECO:0000256" key="2">
    <source>
        <dbReference type="ARBA" id="ARBA00022840"/>
    </source>
</evidence>
<evidence type="ECO:0000313" key="5">
    <source>
        <dbReference type="Proteomes" id="UP000248044"/>
    </source>
</evidence>
<dbReference type="CDD" id="cd02042">
    <property type="entry name" value="ParAB_family"/>
    <property type="match status" value="1"/>
</dbReference>
<feature type="domain" description="AAA" evidence="3">
    <location>
        <begin position="3"/>
        <end position="126"/>
    </location>
</feature>
<dbReference type="SUPFAM" id="SSF52540">
    <property type="entry name" value="P-loop containing nucleoside triphosphate hydrolases"/>
    <property type="match status" value="1"/>
</dbReference>
<dbReference type="GO" id="GO:0009898">
    <property type="term" value="C:cytoplasmic side of plasma membrane"/>
    <property type="evidence" value="ECO:0007669"/>
    <property type="project" value="TreeGrafter"/>
</dbReference>
<keyword evidence="5" id="KW-1185">Reference proteome</keyword>
<dbReference type="InterPro" id="IPR027417">
    <property type="entry name" value="P-loop_NTPase"/>
</dbReference>
<dbReference type="Proteomes" id="UP000248044">
    <property type="component" value="Chromosome"/>
</dbReference>
<dbReference type="InterPro" id="IPR025669">
    <property type="entry name" value="AAA_dom"/>
</dbReference>
<dbReference type="OrthoDB" id="36110at2157"/>
<gene>
    <name evidence="4" type="ORF">DFR85_02260</name>
</gene>
<dbReference type="GO" id="GO:0005829">
    <property type="term" value="C:cytosol"/>
    <property type="evidence" value="ECO:0007669"/>
    <property type="project" value="TreeGrafter"/>
</dbReference>
<dbReference type="GO" id="GO:0016887">
    <property type="term" value="F:ATP hydrolysis activity"/>
    <property type="evidence" value="ECO:0007669"/>
    <property type="project" value="TreeGrafter"/>
</dbReference>
<evidence type="ECO:0000313" key="4">
    <source>
        <dbReference type="EMBL" id="AWR93606.1"/>
    </source>
</evidence>
<dbReference type="Gene3D" id="3.40.50.300">
    <property type="entry name" value="P-loop containing nucleotide triphosphate hydrolases"/>
    <property type="match status" value="1"/>
</dbReference>
<organism evidence="4 5">
    <name type="scientific">Acidianus brierleyi</name>
    <dbReference type="NCBI Taxonomy" id="41673"/>
    <lineage>
        <taxon>Archaea</taxon>
        <taxon>Thermoproteota</taxon>
        <taxon>Thermoprotei</taxon>
        <taxon>Sulfolobales</taxon>
        <taxon>Sulfolobaceae</taxon>
        <taxon>Acidianus</taxon>
    </lineage>
</organism>
<dbReference type="RefSeq" id="WP_110269490.1">
    <property type="nucleotide sequence ID" value="NZ_CP029289.2"/>
</dbReference>
<dbReference type="GeneID" id="36830942"/>
<dbReference type="AlphaFoldDB" id="A0A2U9IC61"/>
<dbReference type="InterPro" id="IPR050625">
    <property type="entry name" value="ParA/MinD_ATPase"/>
</dbReference>